<organism evidence="8 9">
    <name type="scientific">Acromyrmex charruanus</name>
    <dbReference type="NCBI Taxonomy" id="2715315"/>
    <lineage>
        <taxon>Eukaryota</taxon>
        <taxon>Metazoa</taxon>
        <taxon>Ecdysozoa</taxon>
        <taxon>Arthropoda</taxon>
        <taxon>Hexapoda</taxon>
        <taxon>Insecta</taxon>
        <taxon>Pterygota</taxon>
        <taxon>Neoptera</taxon>
        <taxon>Endopterygota</taxon>
        <taxon>Hymenoptera</taxon>
        <taxon>Apocrita</taxon>
        <taxon>Aculeata</taxon>
        <taxon>Formicoidea</taxon>
        <taxon>Formicidae</taxon>
        <taxon>Myrmicinae</taxon>
        <taxon>Acromyrmex</taxon>
    </lineage>
</organism>
<comment type="caution">
    <text evidence="8">The sequence shown here is derived from an EMBL/GenBank/DDBJ whole genome shotgun (WGS) entry which is preliminary data.</text>
</comment>
<dbReference type="PROSITE" id="PS00217">
    <property type="entry name" value="SUGAR_TRANSPORT_2"/>
    <property type="match status" value="1"/>
</dbReference>
<keyword evidence="9" id="KW-1185">Reference proteome</keyword>
<protein>
    <submittedName>
        <fullName evidence="8">GTR3 protein</fullName>
    </submittedName>
</protein>
<gene>
    <name evidence="8" type="primary">Glut3</name>
    <name evidence="8" type="ORF">G6Z76_0009814</name>
</gene>
<dbReference type="Pfam" id="PF17906">
    <property type="entry name" value="HTH_48"/>
    <property type="match status" value="1"/>
</dbReference>
<name>A0A836FIN8_9HYME</name>
<dbReference type="PANTHER" id="PTHR21301">
    <property type="entry name" value="REVERSE TRANSCRIPTASE"/>
    <property type="match status" value="1"/>
</dbReference>
<feature type="transmembrane region" description="Helical" evidence="5">
    <location>
        <begin position="384"/>
        <end position="410"/>
    </location>
</feature>
<evidence type="ECO:0000256" key="3">
    <source>
        <dbReference type="ARBA" id="ARBA00022989"/>
    </source>
</evidence>
<feature type="transmembrane region" description="Helical" evidence="5">
    <location>
        <begin position="450"/>
        <end position="470"/>
    </location>
</feature>
<feature type="transmembrane region" description="Helical" evidence="5">
    <location>
        <begin position="422"/>
        <end position="444"/>
    </location>
</feature>
<keyword evidence="2 5" id="KW-0812">Transmembrane</keyword>
<comment type="subcellular location">
    <subcellularLocation>
        <location evidence="1">Membrane</location>
        <topology evidence="1">Multi-pass membrane protein</topology>
    </subcellularLocation>
</comment>
<feature type="non-terminal residue" evidence="8">
    <location>
        <position position="535"/>
    </location>
</feature>
<dbReference type="InterPro" id="IPR005829">
    <property type="entry name" value="Sugar_transporter_CS"/>
</dbReference>
<sequence>MPSFEPNKRHLRELFIYFFNLKKSAAEAHRLLVEAYGEAALSERSPNPPPPNITRQERLALQDLNRDTDIIVLPADKVNTTVVMNTSDYKKKIKNLLSDKTIAQNTKILVEKSNMPSKIKSTLKPTNLLPPIVNAIPHSPTYNLSRFLAQTLQPFNGKSESHITNSTDFVQKIQKIRLRSTDLLVSFYVESLFTQVPIKETLNIIKASHEVSSDNTYFSYNKQFYEQTSGAAMGTPISPVIVMEHFEKEALMKIEIVSKKADGTLGHQMYRKPTYIDRYLHAESHYHPAQKQSAINLLVHRAFTISDKEHLQTELNHLKVALQKNGHDKKDIIKTINVQTRTTVSDTQSDERILSFLLYVKRTTDRIILRNPKYHRTPFSSAGVISLLIIGRFVCGMSGGAFCILTPIYIAEIADQNSRGRLLIYFHLLINCGIMYAFVIAYVLNEYNTIWRYSLICAVTCFVIALVNLLPESPFYHLTKNNEIKAKDSLKWYRGQTYDDIEIKELKYLVSHLGKVIRYILSSIIVGKIGIYRVS</sequence>
<dbReference type="InterPro" id="IPR005828">
    <property type="entry name" value="MFS_sugar_transport-like"/>
</dbReference>
<dbReference type="InterPro" id="IPR058912">
    <property type="entry name" value="HTH_animal"/>
</dbReference>
<accession>A0A836FIN8</accession>
<evidence type="ECO:0000256" key="1">
    <source>
        <dbReference type="ARBA" id="ARBA00004141"/>
    </source>
</evidence>
<dbReference type="AlphaFoldDB" id="A0A836FIN8"/>
<dbReference type="InterPro" id="IPR041426">
    <property type="entry name" value="Mos1_HTH"/>
</dbReference>
<proteinExistence type="predicted"/>
<dbReference type="Gene3D" id="1.20.1250.20">
    <property type="entry name" value="MFS general substrate transporter like domains"/>
    <property type="match status" value="1"/>
</dbReference>
<dbReference type="SUPFAM" id="SSF103473">
    <property type="entry name" value="MFS general substrate transporter"/>
    <property type="match status" value="1"/>
</dbReference>
<keyword evidence="3 5" id="KW-1133">Transmembrane helix</keyword>
<dbReference type="Proteomes" id="UP000669903">
    <property type="component" value="Unassembled WGS sequence"/>
</dbReference>
<keyword evidence="4 5" id="KW-0472">Membrane</keyword>
<dbReference type="Pfam" id="PF00083">
    <property type="entry name" value="Sugar_tr"/>
    <property type="match status" value="1"/>
</dbReference>
<dbReference type="GO" id="GO:0022857">
    <property type="term" value="F:transmembrane transporter activity"/>
    <property type="evidence" value="ECO:0007669"/>
    <property type="project" value="InterPro"/>
</dbReference>
<dbReference type="GO" id="GO:0016020">
    <property type="term" value="C:membrane"/>
    <property type="evidence" value="ECO:0007669"/>
    <property type="project" value="UniProtKB-SubCell"/>
</dbReference>
<feature type="domain" description="Helix-turn-helix" evidence="7">
    <location>
        <begin position="278"/>
        <end position="336"/>
    </location>
</feature>
<evidence type="ECO:0000313" key="8">
    <source>
        <dbReference type="EMBL" id="KAG5335550.1"/>
    </source>
</evidence>
<evidence type="ECO:0000313" key="9">
    <source>
        <dbReference type="Proteomes" id="UP000669903"/>
    </source>
</evidence>
<dbReference type="InterPro" id="IPR036259">
    <property type="entry name" value="MFS_trans_sf"/>
</dbReference>
<dbReference type="Pfam" id="PF26215">
    <property type="entry name" value="HTH_animal"/>
    <property type="match status" value="1"/>
</dbReference>
<evidence type="ECO:0000256" key="5">
    <source>
        <dbReference type="SAM" id="Phobius"/>
    </source>
</evidence>
<evidence type="ECO:0000256" key="2">
    <source>
        <dbReference type="ARBA" id="ARBA00022692"/>
    </source>
</evidence>
<reference evidence="8" key="1">
    <citation type="submission" date="2020-03" db="EMBL/GenBank/DDBJ databases">
        <title>Relaxed selection underlies rapid genomic changes in the transitions from sociality to social parasitism in ants.</title>
        <authorList>
            <person name="Bi X."/>
        </authorList>
    </citation>
    <scope>NUCLEOTIDE SEQUENCE</scope>
    <source>
        <strain evidence="8">BGI-DK2014a</strain>
        <tissue evidence="8">Whole body</tissue>
    </source>
</reference>
<feature type="non-terminal residue" evidence="8">
    <location>
        <position position="1"/>
    </location>
</feature>
<dbReference type="EMBL" id="JAANIC010004164">
    <property type="protein sequence ID" value="KAG5335550.1"/>
    <property type="molecule type" value="Genomic_DNA"/>
</dbReference>
<dbReference type="Gene3D" id="1.10.10.1450">
    <property type="match status" value="1"/>
</dbReference>
<evidence type="ECO:0000256" key="4">
    <source>
        <dbReference type="ARBA" id="ARBA00023136"/>
    </source>
</evidence>
<evidence type="ECO:0000259" key="6">
    <source>
        <dbReference type="Pfam" id="PF17906"/>
    </source>
</evidence>
<dbReference type="PANTHER" id="PTHR21301:SF11">
    <property type="entry name" value="GIY-YIG DOMAIN-CONTAINING PROTEIN"/>
    <property type="match status" value="1"/>
</dbReference>
<feature type="domain" description="Mos1 transposase HTH" evidence="6">
    <location>
        <begin position="8"/>
        <end position="44"/>
    </location>
</feature>
<evidence type="ECO:0000259" key="7">
    <source>
        <dbReference type="Pfam" id="PF26215"/>
    </source>
</evidence>